<feature type="transmembrane region" description="Helical" evidence="6">
    <location>
        <begin position="578"/>
        <end position="600"/>
    </location>
</feature>
<evidence type="ECO:0000256" key="4">
    <source>
        <dbReference type="ARBA" id="ARBA00022989"/>
    </source>
</evidence>
<evidence type="ECO:0000256" key="5">
    <source>
        <dbReference type="ARBA" id="ARBA00023136"/>
    </source>
</evidence>
<feature type="transmembrane region" description="Helical" evidence="6">
    <location>
        <begin position="195"/>
        <end position="213"/>
    </location>
</feature>
<evidence type="ECO:0000256" key="3">
    <source>
        <dbReference type="ARBA" id="ARBA00022692"/>
    </source>
</evidence>
<feature type="transmembrane region" description="Helical" evidence="6">
    <location>
        <begin position="634"/>
        <end position="659"/>
    </location>
</feature>
<dbReference type="InterPro" id="IPR052536">
    <property type="entry name" value="ABC-4_Integral_Memb_Prot"/>
</dbReference>
<sequence length="703" mass="79245">MTFRHVILQNLKFNTRRFLSYLFVNSFVVAVLFLYGSLLFNEILARDPAMKLAKSYVNGAAYAIVLFSIVFVAYTGIYFVKSRGREFGVYLTLGMTTRDLSRMIRIENLVIVAGSILCGLLSGVLLSKLFYLMLSRVLDISGDIYYISYKTFLLSLGVFLVVFLCNLVFTSRFLHKLSILQITKASSTKGHAKSHPVLGCMTILVLAFSLWFYHAAVAYNGWAKGIVEDYPMAGYLILVFGIFGSLYFVVAFFIDAVRTLLKRFPPVYNRYILILSNLSHRFVAYKVSLYLVTLLIALAVVFMGFGLSTFSFGKKTIGEYEPYDYMVQTSGDINRISGPELQRVVTENGGTLDLFHALEFIPDVHYRNSPDGFAPRLGESMLISESQFNAHMGLSLNVAPDELIIVSNHKEMADEPVHYDSVITVDPWREGVNRALTSLRNPVSMDEFLKGLGDAQRLVYKSAQTKTMYASFINSYGDLEFPAVTAHVVDDSVYNKLQAQRETTYLFNLKSGDGERIFSALLNTLREKNNADASLWASPETTFVDRGEGVYVEHDKAQSLRPIYKGERYEIAFRVNGFLLFALSFLGFLFLLSSSIVLYYKVATDIDEEKEHAALLSKIGLTEAEYKAYLRTHLAIIFFAPMVIGGGLGLFLIDAALNFTVYAGYLKGRVLLMYGIFVLFDILFYLSLKKKFIRGVGLFLRSR</sequence>
<organism evidence="8 9">
    <name type="scientific">Paenibacillus physcomitrellae</name>
    <dbReference type="NCBI Taxonomy" id="1619311"/>
    <lineage>
        <taxon>Bacteria</taxon>
        <taxon>Bacillati</taxon>
        <taxon>Bacillota</taxon>
        <taxon>Bacilli</taxon>
        <taxon>Bacillales</taxon>
        <taxon>Paenibacillaceae</taxon>
        <taxon>Paenibacillus</taxon>
    </lineage>
</organism>
<feature type="transmembrane region" description="Helical" evidence="6">
    <location>
        <begin position="152"/>
        <end position="174"/>
    </location>
</feature>
<dbReference type="RefSeq" id="WP_094095194.1">
    <property type="nucleotide sequence ID" value="NZ_BMHF01000004.1"/>
</dbReference>
<evidence type="ECO:0000313" key="8">
    <source>
        <dbReference type="EMBL" id="GGA32076.1"/>
    </source>
</evidence>
<evidence type="ECO:0000256" key="6">
    <source>
        <dbReference type="PIRNR" id="PIRNR018968"/>
    </source>
</evidence>
<feature type="transmembrane region" description="Helical" evidence="6">
    <location>
        <begin position="108"/>
        <end position="132"/>
    </location>
</feature>
<keyword evidence="9" id="KW-1185">Reference proteome</keyword>
<comment type="subcellular location">
    <subcellularLocation>
        <location evidence="1 6">Cell membrane</location>
        <topology evidence="1 6">Multi-pass membrane protein</topology>
    </subcellularLocation>
</comment>
<dbReference type="InterPro" id="IPR027022">
    <property type="entry name" value="ABC_permease_BceB-typ"/>
</dbReference>
<feature type="domain" description="ABC3 transporter permease C-terminal" evidence="7">
    <location>
        <begin position="60"/>
        <end position="176"/>
    </location>
</feature>
<dbReference type="Pfam" id="PF02687">
    <property type="entry name" value="FtsX"/>
    <property type="match status" value="1"/>
</dbReference>
<gene>
    <name evidence="8" type="ORF">GCM10010917_16540</name>
</gene>
<feature type="transmembrane region" description="Helical" evidence="6">
    <location>
        <begin position="671"/>
        <end position="688"/>
    </location>
</feature>
<dbReference type="PANTHER" id="PTHR46795">
    <property type="entry name" value="ABC TRANSPORTER PERMEASE-RELATED-RELATED"/>
    <property type="match status" value="1"/>
</dbReference>
<feature type="transmembrane region" description="Helical" evidence="6">
    <location>
        <begin position="287"/>
        <end position="307"/>
    </location>
</feature>
<reference evidence="9" key="1">
    <citation type="journal article" date="2019" name="Int. J. Syst. Evol. Microbiol.">
        <title>The Global Catalogue of Microorganisms (GCM) 10K type strain sequencing project: providing services to taxonomists for standard genome sequencing and annotation.</title>
        <authorList>
            <consortium name="The Broad Institute Genomics Platform"/>
            <consortium name="The Broad Institute Genome Sequencing Center for Infectious Disease"/>
            <person name="Wu L."/>
            <person name="Ma J."/>
        </authorList>
    </citation>
    <scope>NUCLEOTIDE SEQUENCE [LARGE SCALE GENOMIC DNA]</scope>
    <source>
        <strain evidence="9">CGMCC 1.15044</strain>
    </source>
</reference>
<comment type="caution">
    <text evidence="8">The sequence shown here is derived from an EMBL/GenBank/DDBJ whole genome shotgun (WGS) entry which is preliminary data.</text>
</comment>
<dbReference type="EMBL" id="BMHF01000004">
    <property type="protein sequence ID" value="GGA32076.1"/>
    <property type="molecule type" value="Genomic_DNA"/>
</dbReference>
<evidence type="ECO:0000256" key="1">
    <source>
        <dbReference type="ARBA" id="ARBA00004651"/>
    </source>
</evidence>
<dbReference type="PIRSF" id="PIRSF018968">
    <property type="entry name" value="ABC_permease_BceB"/>
    <property type="match status" value="1"/>
</dbReference>
<keyword evidence="6" id="KW-0813">Transport</keyword>
<feature type="transmembrane region" description="Helical" evidence="6">
    <location>
        <begin position="60"/>
        <end position="80"/>
    </location>
</feature>
<name>A0ABQ1FVQ4_9BACL</name>
<comment type="similarity">
    <text evidence="6">Belongs to the ABC-4 integral membrane protein family.</text>
</comment>
<keyword evidence="2 6" id="KW-1003">Cell membrane</keyword>
<evidence type="ECO:0000256" key="2">
    <source>
        <dbReference type="ARBA" id="ARBA00022475"/>
    </source>
</evidence>
<keyword evidence="3 6" id="KW-0812">Transmembrane</keyword>
<feature type="transmembrane region" description="Helical" evidence="6">
    <location>
        <begin position="21"/>
        <end position="40"/>
    </location>
</feature>
<protein>
    <recommendedName>
        <fullName evidence="7">ABC3 transporter permease C-terminal domain-containing protein</fullName>
    </recommendedName>
</protein>
<accession>A0ABQ1FVQ4</accession>
<dbReference type="InterPro" id="IPR003838">
    <property type="entry name" value="ABC3_permease_C"/>
</dbReference>
<feature type="transmembrane region" description="Helical" evidence="6">
    <location>
        <begin position="233"/>
        <end position="254"/>
    </location>
</feature>
<evidence type="ECO:0000259" key="7">
    <source>
        <dbReference type="Pfam" id="PF02687"/>
    </source>
</evidence>
<keyword evidence="4 6" id="KW-1133">Transmembrane helix</keyword>
<keyword evidence="5 6" id="KW-0472">Membrane</keyword>
<dbReference type="Proteomes" id="UP000609323">
    <property type="component" value="Unassembled WGS sequence"/>
</dbReference>
<proteinExistence type="inferred from homology"/>
<evidence type="ECO:0000313" key="9">
    <source>
        <dbReference type="Proteomes" id="UP000609323"/>
    </source>
</evidence>